<dbReference type="KEGG" id="cyt:cce_2245"/>
<dbReference type="RefSeq" id="WP_009546990.1">
    <property type="nucleotide sequence ID" value="NC_010546.1"/>
</dbReference>
<accession>B1WPM5</accession>
<dbReference type="Proteomes" id="UP000001203">
    <property type="component" value="Chromosome circular"/>
</dbReference>
<evidence type="ECO:0000313" key="2">
    <source>
        <dbReference type="EMBL" id="ACB51595.1"/>
    </source>
</evidence>
<dbReference type="OrthoDB" id="536034at2"/>
<dbReference type="Pfam" id="PF06051">
    <property type="entry name" value="DUF928"/>
    <property type="match status" value="1"/>
</dbReference>
<dbReference type="STRING" id="43989.cce_2245"/>
<sequence length="250" mass="27735">MKKSSTLNPWQKLSLFLSLLVLGVSFPLLPTLSSPLLNRSILSLNFPDTGDRGAPKKSAGGGTRSDDETCLTNEENEPPLVVLMPNRENKGKTASDTPTFYGYIPTTTATQGEFVLVDADNNEVYYTQFPLPSTPGIIKLEIPKTVALKPGSYNWSLMVICDSRYRNRDKYVEGSLEYVDLAQGLENENQAQPSLEKAQVYADASLWFETLDTLAQIKEENPQEWQELLTSVGLEMLAEVPMVDCCQSDN</sequence>
<evidence type="ECO:0000256" key="1">
    <source>
        <dbReference type="SAM" id="MobiDB-lite"/>
    </source>
</evidence>
<organism evidence="2 3">
    <name type="scientific">Crocosphaera subtropica (strain ATCC 51142 / BH68)</name>
    <name type="common">Cyanothece sp. (strain ATCC 51142)</name>
    <dbReference type="NCBI Taxonomy" id="43989"/>
    <lineage>
        <taxon>Bacteria</taxon>
        <taxon>Bacillati</taxon>
        <taxon>Cyanobacteriota</taxon>
        <taxon>Cyanophyceae</taxon>
        <taxon>Oscillatoriophycideae</taxon>
        <taxon>Chroococcales</taxon>
        <taxon>Aphanothecaceae</taxon>
        <taxon>Crocosphaera</taxon>
        <taxon>Crocosphaera subtropica</taxon>
    </lineage>
</organism>
<reference evidence="2 3" key="1">
    <citation type="journal article" date="2008" name="Proc. Natl. Acad. Sci. U.S.A.">
        <title>The genome of Cyanothece 51142, a unicellular diazotrophic cyanobacterium important in the marine nitrogen cycle.</title>
        <authorList>
            <person name="Welsh E.A."/>
            <person name="Liberton M."/>
            <person name="Stoeckel J."/>
            <person name="Loh T."/>
            <person name="Elvitigala T."/>
            <person name="Wang C."/>
            <person name="Wollam A."/>
            <person name="Fulton R.S."/>
            <person name="Clifton S.W."/>
            <person name="Jacobs J.M."/>
            <person name="Aurora R."/>
            <person name="Ghosh B.K."/>
            <person name="Sherman L.A."/>
            <person name="Smith R.D."/>
            <person name="Wilson R.K."/>
            <person name="Pakrasi H.B."/>
        </authorList>
    </citation>
    <scope>NUCLEOTIDE SEQUENCE [LARGE SCALE GENOMIC DNA]</scope>
    <source>
        <strain evidence="3">ATCC 51142 / BH68</strain>
    </source>
</reference>
<dbReference type="eggNOG" id="COG4252">
    <property type="taxonomic scope" value="Bacteria"/>
</dbReference>
<dbReference type="AlphaFoldDB" id="B1WPM5"/>
<dbReference type="EMBL" id="CP000806">
    <property type="protein sequence ID" value="ACB51595.1"/>
    <property type="molecule type" value="Genomic_DNA"/>
</dbReference>
<protein>
    <submittedName>
        <fullName evidence="2">DUF928-containing protein</fullName>
    </submittedName>
</protein>
<keyword evidence="3" id="KW-1185">Reference proteome</keyword>
<name>B1WPM5_CROS5</name>
<dbReference type="InterPro" id="IPR010328">
    <property type="entry name" value="DUF928"/>
</dbReference>
<evidence type="ECO:0000313" key="3">
    <source>
        <dbReference type="Proteomes" id="UP000001203"/>
    </source>
</evidence>
<dbReference type="HOGENOM" id="CLU_061545_2_0_3"/>
<feature type="region of interest" description="Disordered" evidence="1">
    <location>
        <begin position="48"/>
        <end position="77"/>
    </location>
</feature>
<gene>
    <name evidence="2" type="ordered locus">cce_2245</name>
</gene>
<proteinExistence type="predicted"/>